<proteinExistence type="predicted"/>
<dbReference type="Proteomes" id="UP000189677">
    <property type="component" value="Chromosome"/>
</dbReference>
<name>A0A1U9QTK4_STRNV</name>
<dbReference type="RefSeq" id="WP_203233549.1">
    <property type="nucleotide sequence ID" value="NZ_CP018047.1"/>
</dbReference>
<evidence type="ECO:0000313" key="2">
    <source>
        <dbReference type="EMBL" id="AQU67323.1"/>
    </source>
</evidence>
<dbReference type="EMBL" id="CP018047">
    <property type="protein sequence ID" value="AQU67323.1"/>
    <property type="molecule type" value="Genomic_DNA"/>
</dbReference>
<evidence type="ECO:0000256" key="1">
    <source>
        <dbReference type="SAM" id="MobiDB-lite"/>
    </source>
</evidence>
<feature type="region of interest" description="Disordered" evidence="1">
    <location>
        <begin position="14"/>
        <end position="33"/>
    </location>
</feature>
<sequence length="357" mass="38865">MVSTDFSAALRAPAHPQAKPGYGKRSAPDQLPRTGADFAHLRTREAAIAAYIDRLTEGAAIGYKALAANIADYGQQACAKSLKFLSEAGHLRLVKEHLAVADNSLRWVTRTYFSRTSRDDEWWKAYVAGLRGVDLTGLDRDRDRDQEGERAQDGERDRDRPAEAPAPTPPAPTVAYRTLARLGRTEPRMTLSAAECAALESLAAQWLARGATPDHLTRSLTTGLPHPLHSPGAIARKRLESKMPPEPYQAPTHITRAVMLCIGCEEPETVVTLIGGVCVECREEMEAYDAAEEKGLVIDAIPDTFRAVPAQREVARRADELRAAAGLKARPIPRPTHGDFARGLSRNGVADLVRGAE</sequence>
<organism evidence="2 3">
    <name type="scientific">Streptomyces niveus</name>
    <name type="common">Streptomyces spheroides</name>
    <dbReference type="NCBI Taxonomy" id="193462"/>
    <lineage>
        <taxon>Bacteria</taxon>
        <taxon>Bacillati</taxon>
        <taxon>Actinomycetota</taxon>
        <taxon>Actinomycetes</taxon>
        <taxon>Kitasatosporales</taxon>
        <taxon>Streptomycetaceae</taxon>
        <taxon>Streptomyces</taxon>
    </lineage>
</organism>
<gene>
    <name evidence="2" type="ORF">BBN63_14800</name>
</gene>
<protein>
    <submittedName>
        <fullName evidence="2">Uncharacterized protein</fullName>
    </submittedName>
</protein>
<reference evidence="2 3" key="1">
    <citation type="submission" date="2016-11" db="EMBL/GenBank/DDBJ databases">
        <title>Complete genome sequence of Streptomyces niveus SCSIO 3406.</title>
        <authorList>
            <person name="Zhu Q."/>
            <person name="Cheng W."/>
            <person name="Song Y."/>
            <person name="Li Q."/>
            <person name="Ju J."/>
        </authorList>
    </citation>
    <scope>NUCLEOTIDE SEQUENCE [LARGE SCALE GENOMIC DNA]</scope>
    <source>
        <strain evidence="2 3">SCSIO 3406</strain>
    </source>
</reference>
<feature type="region of interest" description="Disordered" evidence="1">
    <location>
        <begin position="138"/>
        <end position="174"/>
    </location>
</feature>
<evidence type="ECO:0000313" key="3">
    <source>
        <dbReference type="Proteomes" id="UP000189677"/>
    </source>
</evidence>
<feature type="compositionally biased region" description="Basic and acidic residues" evidence="1">
    <location>
        <begin position="138"/>
        <end position="162"/>
    </location>
</feature>
<dbReference type="AlphaFoldDB" id="A0A1U9QTK4"/>
<keyword evidence="3" id="KW-1185">Reference proteome</keyword>
<dbReference type="KEGG" id="snw:BBN63_14800"/>
<accession>A0A1U9QTK4</accession>